<reference evidence="4 5" key="1">
    <citation type="journal article" date="2020" name="G3 (Bethesda)">
        <title>Genetic Underpinnings of Host Manipulation by Ophiocordyceps as Revealed by Comparative Transcriptomics.</title>
        <authorList>
            <person name="Will I."/>
            <person name="Das B."/>
            <person name="Trinh T."/>
            <person name="Brachmann A."/>
            <person name="Ohm R.A."/>
            <person name="de Bekker C."/>
        </authorList>
    </citation>
    <scope>NUCLEOTIDE SEQUENCE [LARGE SCALE GENOMIC DNA]</scope>
    <source>
        <strain evidence="4 5">EC05</strain>
    </source>
</reference>
<dbReference type="PANTHER" id="PTHR33741">
    <property type="entry name" value="TRANSMEMBRANE PROTEIN DDB_G0269096-RELATED"/>
    <property type="match status" value="1"/>
</dbReference>
<dbReference type="OrthoDB" id="2016548at2759"/>
<evidence type="ECO:0000313" key="4">
    <source>
        <dbReference type="EMBL" id="KAF4589706.1"/>
    </source>
</evidence>
<proteinExistence type="predicted"/>
<feature type="domain" description="HPP transmembrane region" evidence="3">
    <location>
        <begin position="44"/>
        <end position="205"/>
    </location>
</feature>
<keyword evidence="2" id="KW-0812">Transmembrane</keyword>
<protein>
    <submittedName>
        <fullName evidence="4">HPP family protein</fullName>
    </submittedName>
</protein>
<sequence length="304" mass="32833">MGRRSWNWDLDRLINPLLPPPPWSRLPGWLSHFVGYRRTKTEPTGNVVVTFWAFVGVLASLLVISAVTTRVPLFEANGVPVIVGSFGAAAVLEFCTIESPLAQPRNAILGQIISAVAAIIVAKLFQLSNHFDQVRWVGGALACASATALMNLSGTVHPPAGATALLAVVDPRIVRLGWLLLPVIMLGCGLMLVLALLVDNIDRRFPLYWWTAQSLSCAKQNENQAECRCGSSSSSSSSGSSSNGGVDDDEETTIGSPPVIAHYDAILPDSRPEIVVGRGRILVPKHVILSVEEERLLHFMSQRL</sequence>
<feature type="transmembrane region" description="Helical" evidence="2">
    <location>
        <begin position="137"/>
        <end position="156"/>
    </location>
</feature>
<dbReference type="Proteomes" id="UP000562929">
    <property type="component" value="Unassembled WGS sequence"/>
</dbReference>
<dbReference type="InterPro" id="IPR058581">
    <property type="entry name" value="TM_HPP"/>
</dbReference>
<keyword evidence="2" id="KW-0472">Membrane</keyword>
<name>A0A8H4Q8I8_9HYPO</name>
<evidence type="ECO:0000256" key="1">
    <source>
        <dbReference type="SAM" id="MobiDB-lite"/>
    </source>
</evidence>
<gene>
    <name evidence="4" type="ORF">GQ602_003595</name>
</gene>
<dbReference type="Pfam" id="PF04982">
    <property type="entry name" value="TM_HPP"/>
    <property type="match status" value="1"/>
</dbReference>
<comment type="caution">
    <text evidence="4">The sequence shown here is derived from an EMBL/GenBank/DDBJ whole genome shotgun (WGS) entry which is preliminary data.</text>
</comment>
<dbReference type="InterPro" id="IPR007065">
    <property type="entry name" value="HPP"/>
</dbReference>
<evidence type="ECO:0000256" key="2">
    <source>
        <dbReference type="SAM" id="Phobius"/>
    </source>
</evidence>
<feature type="region of interest" description="Disordered" evidence="1">
    <location>
        <begin position="228"/>
        <end position="256"/>
    </location>
</feature>
<evidence type="ECO:0000259" key="3">
    <source>
        <dbReference type="Pfam" id="PF04982"/>
    </source>
</evidence>
<feature type="transmembrane region" description="Helical" evidence="2">
    <location>
        <begin position="108"/>
        <end position="125"/>
    </location>
</feature>
<accession>A0A8H4Q8I8</accession>
<evidence type="ECO:0000313" key="5">
    <source>
        <dbReference type="Proteomes" id="UP000562929"/>
    </source>
</evidence>
<organism evidence="4 5">
    <name type="scientific">Ophiocordyceps camponoti-floridani</name>
    <dbReference type="NCBI Taxonomy" id="2030778"/>
    <lineage>
        <taxon>Eukaryota</taxon>
        <taxon>Fungi</taxon>
        <taxon>Dikarya</taxon>
        <taxon>Ascomycota</taxon>
        <taxon>Pezizomycotina</taxon>
        <taxon>Sordariomycetes</taxon>
        <taxon>Hypocreomycetidae</taxon>
        <taxon>Hypocreales</taxon>
        <taxon>Ophiocordycipitaceae</taxon>
        <taxon>Ophiocordyceps</taxon>
    </lineage>
</organism>
<feature type="compositionally biased region" description="Low complexity" evidence="1">
    <location>
        <begin position="230"/>
        <end position="245"/>
    </location>
</feature>
<dbReference type="PANTHER" id="PTHR33741:SF5">
    <property type="entry name" value="TRANSMEMBRANE PROTEIN DDB_G0269096-RELATED"/>
    <property type="match status" value="1"/>
</dbReference>
<feature type="transmembrane region" description="Helical" evidence="2">
    <location>
        <begin position="176"/>
        <end position="198"/>
    </location>
</feature>
<dbReference type="AlphaFoldDB" id="A0A8H4Q8I8"/>
<keyword evidence="2" id="KW-1133">Transmembrane helix</keyword>
<keyword evidence="5" id="KW-1185">Reference proteome</keyword>
<dbReference type="EMBL" id="JAACLJ010000003">
    <property type="protein sequence ID" value="KAF4589706.1"/>
    <property type="molecule type" value="Genomic_DNA"/>
</dbReference>
<feature type="transmembrane region" description="Helical" evidence="2">
    <location>
        <begin position="47"/>
        <end position="67"/>
    </location>
</feature>